<dbReference type="PATRIC" id="fig|1263870.3.peg.3095"/>
<evidence type="ECO:0000313" key="1">
    <source>
        <dbReference type="EMBL" id="EMI55629.1"/>
    </source>
</evidence>
<dbReference type="SUPFAM" id="SSF75005">
    <property type="entry name" value="Arabinanase/levansucrase/invertase"/>
    <property type="match status" value="1"/>
</dbReference>
<sequence length="359" mass="40467">MRGRGNATLRRVAMVVFALCHFVWLPNAHSDYRFEYLGKALEVEGMHIWGASPVIGPDGRVHLFVAQWPINTQNNFSGWYKDCEIAHYVGDDPAGPFEFVRVAVSDRDGRFNSPHNPTVKHIDGKYVLCFIVNEDNKLKTQRIVMLIADSLDDDWRPAAGAESDGTMLRKSDVPSDWNYTARLGVSNPTLLKFQGKYLLYNKSVVNKNVSARGGSYTYGVAVSDTLEGPYIHHPESVTPLWFGIEDAYAVEFDNAVHLLTRDFGGKKGSHGGGLWWSSKDGFRFEKNKVRRSFEHLTHYIGKEKLQNAAVHRGDLSGRLERPQLLSIDNQPAYLYVATGTNENRRCGSCSHVFRVIDEE</sequence>
<reference evidence="1 2" key="1">
    <citation type="journal article" date="2013" name="Mar. Genomics">
        <title>Expression of sulfatases in Rhodopirellula baltica and the diversity of sulfatases in the genus Rhodopirellula.</title>
        <authorList>
            <person name="Wegner C.E."/>
            <person name="Richter-Heitmann T."/>
            <person name="Klindworth A."/>
            <person name="Klockow C."/>
            <person name="Richter M."/>
            <person name="Achstetter T."/>
            <person name="Glockner F.O."/>
            <person name="Harder J."/>
        </authorList>
    </citation>
    <scope>NUCLEOTIDE SEQUENCE [LARGE SCALE GENOMIC DNA]</scope>
    <source>
        <strain evidence="1 2">SM41</strain>
    </source>
</reference>
<dbReference type="CDD" id="cd08994">
    <property type="entry name" value="GH43_62_32_68_117_130-like"/>
    <property type="match status" value="1"/>
</dbReference>
<dbReference type="Gene3D" id="2.115.10.20">
    <property type="entry name" value="Glycosyl hydrolase domain, family 43"/>
    <property type="match status" value="1"/>
</dbReference>
<keyword evidence="2" id="KW-1185">Reference proteome</keyword>
<dbReference type="InterPro" id="IPR023296">
    <property type="entry name" value="Glyco_hydro_beta-prop_sf"/>
</dbReference>
<evidence type="ECO:0000313" key="2">
    <source>
        <dbReference type="Proteomes" id="UP000011885"/>
    </source>
</evidence>
<dbReference type="Proteomes" id="UP000011885">
    <property type="component" value="Unassembled WGS sequence"/>
</dbReference>
<dbReference type="AlphaFoldDB" id="M5U2X1"/>
<organism evidence="1 2">
    <name type="scientific">Rhodopirellula sallentina SM41</name>
    <dbReference type="NCBI Taxonomy" id="1263870"/>
    <lineage>
        <taxon>Bacteria</taxon>
        <taxon>Pseudomonadati</taxon>
        <taxon>Planctomycetota</taxon>
        <taxon>Planctomycetia</taxon>
        <taxon>Pirellulales</taxon>
        <taxon>Pirellulaceae</taxon>
        <taxon>Rhodopirellula</taxon>
    </lineage>
</organism>
<gene>
    <name evidence="1" type="ORF">RSSM_02914</name>
</gene>
<accession>M5U2X1</accession>
<protein>
    <submittedName>
        <fullName evidence="1">Uncharacterized protein</fullName>
    </submittedName>
</protein>
<proteinExistence type="predicted"/>
<comment type="caution">
    <text evidence="1">The sequence shown here is derived from an EMBL/GenBank/DDBJ whole genome shotgun (WGS) entry which is preliminary data.</text>
</comment>
<dbReference type="EMBL" id="ANOH01000206">
    <property type="protein sequence ID" value="EMI55629.1"/>
    <property type="molecule type" value="Genomic_DNA"/>
</dbReference>
<name>M5U2X1_9BACT</name>